<proteinExistence type="predicted"/>
<dbReference type="GO" id="GO:0005634">
    <property type="term" value="C:nucleus"/>
    <property type="evidence" value="ECO:0007669"/>
    <property type="project" value="InterPro"/>
</dbReference>
<keyword evidence="3" id="KW-1185">Reference proteome</keyword>
<dbReference type="PANTHER" id="PTHR46887">
    <property type="entry name" value="TANDEM C2 DOMAINS NUCLEAR PROTEIN"/>
    <property type="match status" value="1"/>
</dbReference>
<dbReference type="AlphaFoldDB" id="A0AAN8GQN3"/>
<name>A0AAN8GQN3_9TELE</name>
<evidence type="ECO:0008006" key="4">
    <source>
        <dbReference type="Google" id="ProtNLM"/>
    </source>
</evidence>
<feature type="compositionally biased region" description="Basic and acidic residues" evidence="1">
    <location>
        <begin position="133"/>
        <end position="147"/>
    </location>
</feature>
<comment type="caution">
    <text evidence="2">The sequence shown here is derived from an EMBL/GenBank/DDBJ whole genome shotgun (WGS) entry which is preliminary data.</text>
</comment>
<evidence type="ECO:0000313" key="2">
    <source>
        <dbReference type="EMBL" id="KAK5886853.1"/>
    </source>
</evidence>
<gene>
    <name evidence="2" type="ORF">CesoFtcFv8_017846</name>
</gene>
<feature type="region of interest" description="Disordered" evidence="1">
    <location>
        <begin position="132"/>
        <end position="156"/>
    </location>
</feature>
<dbReference type="EMBL" id="JAULUE010002059">
    <property type="protein sequence ID" value="KAK5886853.1"/>
    <property type="molecule type" value="Genomic_DNA"/>
</dbReference>
<evidence type="ECO:0000313" key="3">
    <source>
        <dbReference type="Proteomes" id="UP001335648"/>
    </source>
</evidence>
<organism evidence="2 3">
    <name type="scientific">Champsocephalus esox</name>
    <name type="common">pike icefish</name>
    <dbReference type="NCBI Taxonomy" id="159716"/>
    <lineage>
        <taxon>Eukaryota</taxon>
        <taxon>Metazoa</taxon>
        <taxon>Chordata</taxon>
        <taxon>Craniata</taxon>
        <taxon>Vertebrata</taxon>
        <taxon>Euteleostomi</taxon>
        <taxon>Actinopterygii</taxon>
        <taxon>Neopterygii</taxon>
        <taxon>Teleostei</taxon>
        <taxon>Neoteleostei</taxon>
        <taxon>Acanthomorphata</taxon>
        <taxon>Eupercaria</taxon>
        <taxon>Perciformes</taxon>
        <taxon>Notothenioidei</taxon>
        <taxon>Channichthyidae</taxon>
        <taxon>Champsocephalus</taxon>
    </lineage>
</organism>
<dbReference type="Proteomes" id="UP001335648">
    <property type="component" value="Unassembled WGS sequence"/>
</dbReference>
<evidence type="ECO:0000256" key="1">
    <source>
        <dbReference type="SAM" id="MobiDB-lite"/>
    </source>
</evidence>
<accession>A0AAN8GQN3</accession>
<dbReference type="InterPro" id="IPR030542">
    <property type="entry name" value="Tac2-N"/>
</dbReference>
<sequence length="156" mass="17364">MVAAMECLKDCCKTFIKNKGKEQETQVITPKMPLKASGLDVDEGKRGVSEDYLLSKLPPNGRVVPFVLPTFKASYIQPRGSRYPNLQSGPQSSARCTYAERKAELLGSSQFTYSPEASFHQGQVAAYFTHGFEPPRHPEGQRVRPPESRLVCETAR</sequence>
<protein>
    <recommendedName>
        <fullName evidence="4">Tandem C2 domains nuclear protein</fullName>
    </recommendedName>
</protein>
<reference evidence="2 3" key="1">
    <citation type="journal article" date="2023" name="Mol. Biol. Evol.">
        <title>Genomics of Secondarily Temperate Adaptation in the Only Non-Antarctic Icefish.</title>
        <authorList>
            <person name="Rivera-Colon A.G."/>
            <person name="Rayamajhi N."/>
            <person name="Minhas B.F."/>
            <person name="Madrigal G."/>
            <person name="Bilyk K.T."/>
            <person name="Yoon V."/>
            <person name="Hune M."/>
            <person name="Gregory S."/>
            <person name="Cheng C.H.C."/>
            <person name="Catchen J.M."/>
        </authorList>
    </citation>
    <scope>NUCLEOTIDE SEQUENCE [LARGE SCALE GENOMIC DNA]</scope>
    <source>
        <strain evidence="2">JC2023a</strain>
    </source>
</reference>
<dbReference type="PANTHER" id="PTHR46887:SF1">
    <property type="entry name" value="TANDEM C2 DOMAINS NUCLEAR PROTEIN"/>
    <property type="match status" value="1"/>
</dbReference>